<dbReference type="EMBL" id="CM023479">
    <property type="protein sequence ID" value="KAH7975008.1"/>
    <property type="molecule type" value="Genomic_DNA"/>
</dbReference>
<gene>
    <name evidence="1" type="ORF">HPB49_022627</name>
</gene>
<comment type="caution">
    <text evidence="1">The sequence shown here is derived from an EMBL/GenBank/DDBJ whole genome shotgun (WGS) entry which is preliminary data.</text>
</comment>
<proteinExistence type="predicted"/>
<protein>
    <submittedName>
        <fullName evidence="1">Uncharacterized protein</fullName>
    </submittedName>
</protein>
<keyword evidence="2" id="KW-1185">Reference proteome</keyword>
<sequence length="843" mass="92088">MSPDAGFDEKRSPEASPEPDRMPMSSAFSADSRRLSPILDFPDINGSPNADEGASKPHFCRRCRVCRKLALRLPKKCVCLKGMELTCSVTPEKDTIDATMATSNRRREMTQFLRHWMPEKPRTAFSPYRPIGDTAVNVTRTAAVRKAKRFALCHILRRQTTERAPCFSNAYRWWGSSEGSAMHMASPAQDGQAASSDETKAAATTAEPQVHRGNQGTSTRAVAKTRLKACFAGESDGFDSDEGRKQARPASRKKQGQSKAQRQVSIENISADSPPPMMSPGTATARNVDAALSPKGPRTRLPDDLPMGRFQLMILACAQLSAAVDAYQILSARLLAPPVDHWCRPSAEFSHMSADIWRNVSVPLGSDGRFNQCAPSGSQHSGLSLDSARPAVACHDWDYDLAPGVQTMVSRWNLVCDYAWQVTLTRVYHIVGSFVMLPLAGQLSDKVGRRVIINLCVILAMCAGLAVAYAESFVVFVVSRMFVGASVSTLRINTLILLFEVVTPSYRDLYCCLAQLGLIAGSVVATSLEGGVVDVRVVEVVGIMPTSLLVFCFYAAEESPMWLLATWNFIRAKKVLLWMSRVNGVAVAIDMPGVNNEYSMKRAEGLRSLYRVSVLDLLTNDALRRRVGGMMCIWFCLLFAMHGVLRHTPRHTDIWLVLTAVVPRAAALPAAYKLLRGSSRKAALGMCVALSCCLSFGLALLTLLAPPKNKGVTTLFCELTLSALGMAYTVVIMHSLEMFPAVIRTMAVCTVMSSGRVGAALSTGIDATLQRFHRSAPLFLGALSLVAAQVAVVSLPETKYSRLPNTMYDLEANVVKQVVLDILQNNTPHNTRQQTETSTPDRK</sequence>
<evidence type="ECO:0000313" key="2">
    <source>
        <dbReference type="Proteomes" id="UP000821865"/>
    </source>
</evidence>
<name>A0ACB8DRS3_DERSI</name>
<accession>A0ACB8DRS3</accession>
<reference evidence="1" key="1">
    <citation type="submission" date="2020-05" db="EMBL/GenBank/DDBJ databases">
        <title>Large-scale comparative analyses of tick genomes elucidate their genetic diversity and vector capacities.</title>
        <authorList>
            <person name="Jia N."/>
            <person name="Wang J."/>
            <person name="Shi W."/>
            <person name="Du L."/>
            <person name="Sun Y."/>
            <person name="Zhan W."/>
            <person name="Jiang J."/>
            <person name="Wang Q."/>
            <person name="Zhang B."/>
            <person name="Ji P."/>
            <person name="Sakyi L.B."/>
            <person name="Cui X."/>
            <person name="Yuan T."/>
            <person name="Jiang B."/>
            <person name="Yang W."/>
            <person name="Lam T.T.-Y."/>
            <person name="Chang Q."/>
            <person name="Ding S."/>
            <person name="Wang X."/>
            <person name="Zhu J."/>
            <person name="Ruan X."/>
            <person name="Zhao L."/>
            <person name="Wei J."/>
            <person name="Que T."/>
            <person name="Du C."/>
            <person name="Cheng J."/>
            <person name="Dai P."/>
            <person name="Han X."/>
            <person name="Huang E."/>
            <person name="Gao Y."/>
            <person name="Liu J."/>
            <person name="Shao H."/>
            <person name="Ye R."/>
            <person name="Li L."/>
            <person name="Wei W."/>
            <person name="Wang X."/>
            <person name="Wang C."/>
            <person name="Yang T."/>
            <person name="Huo Q."/>
            <person name="Li W."/>
            <person name="Guo W."/>
            <person name="Chen H."/>
            <person name="Zhou L."/>
            <person name="Ni X."/>
            <person name="Tian J."/>
            <person name="Zhou Y."/>
            <person name="Sheng Y."/>
            <person name="Liu T."/>
            <person name="Pan Y."/>
            <person name="Xia L."/>
            <person name="Li J."/>
            <person name="Zhao F."/>
            <person name="Cao W."/>
        </authorList>
    </citation>
    <scope>NUCLEOTIDE SEQUENCE</scope>
    <source>
        <strain evidence="1">Dsil-2018</strain>
    </source>
</reference>
<evidence type="ECO:0000313" key="1">
    <source>
        <dbReference type="EMBL" id="KAH7975008.1"/>
    </source>
</evidence>
<organism evidence="1 2">
    <name type="scientific">Dermacentor silvarum</name>
    <name type="common">Tick</name>
    <dbReference type="NCBI Taxonomy" id="543639"/>
    <lineage>
        <taxon>Eukaryota</taxon>
        <taxon>Metazoa</taxon>
        <taxon>Ecdysozoa</taxon>
        <taxon>Arthropoda</taxon>
        <taxon>Chelicerata</taxon>
        <taxon>Arachnida</taxon>
        <taxon>Acari</taxon>
        <taxon>Parasitiformes</taxon>
        <taxon>Ixodida</taxon>
        <taxon>Ixodoidea</taxon>
        <taxon>Ixodidae</taxon>
        <taxon>Rhipicephalinae</taxon>
        <taxon>Dermacentor</taxon>
    </lineage>
</organism>
<dbReference type="Proteomes" id="UP000821865">
    <property type="component" value="Chromosome 10"/>
</dbReference>